<name>A0A839EZU0_9GAMM</name>
<dbReference type="RefSeq" id="WP_182529504.1">
    <property type="nucleotide sequence ID" value="NZ_JACGXL010000001.1"/>
</dbReference>
<dbReference type="Proteomes" id="UP000550401">
    <property type="component" value="Unassembled WGS sequence"/>
</dbReference>
<accession>A0A839EZU0</accession>
<comment type="caution">
    <text evidence="1">The sequence shown here is derived from an EMBL/GenBank/DDBJ whole genome shotgun (WGS) entry which is preliminary data.</text>
</comment>
<reference evidence="1 2" key="1">
    <citation type="submission" date="2020-07" db="EMBL/GenBank/DDBJ databases">
        <title>Genomic Encyclopedia of Type Strains, Phase IV (KMG-V): Genome sequencing to study the core and pangenomes of soil and plant-associated prokaryotes.</title>
        <authorList>
            <person name="Whitman W."/>
        </authorList>
    </citation>
    <scope>NUCLEOTIDE SEQUENCE [LARGE SCALE GENOMIC DNA]</scope>
    <source>
        <strain evidence="1 2">RH2WT43</strain>
    </source>
</reference>
<proteinExistence type="predicted"/>
<gene>
    <name evidence="1" type="ORF">FHW12_000611</name>
</gene>
<keyword evidence="2" id="KW-1185">Reference proteome</keyword>
<dbReference type="AlphaFoldDB" id="A0A839EZU0"/>
<dbReference type="EMBL" id="JACGXL010000001">
    <property type="protein sequence ID" value="MBA8886420.1"/>
    <property type="molecule type" value="Genomic_DNA"/>
</dbReference>
<evidence type="ECO:0000313" key="1">
    <source>
        <dbReference type="EMBL" id="MBA8886420.1"/>
    </source>
</evidence>
<protein>
    <submittedName>
        <fullName evidence="1">Uncharacterized protein</fullName>
    </submittedName>
</protein>
<evidence type="ECO:0000313" key="2">
    <source>
        <dbReference type="Proteomes" id="UP000550401"/>
    </source>
</evidence>
<organism evidence="1 2">
    <name type="scientific">Dokdonella fugitiva</name>
    <dbReference type="NCBI Taxonomy" id="328517"/>
    <lineage>
        <taxon>Bacteria</taxon>
        <taxon>Pseudomonadati</taxon>
        <taxon>Pseudomonadota</taxon>
        <taxon>Gammaproteobacteria</taxon>
        <taxon>Lysobacterales</taxon>
        <taxon>Rhodanobacteraceae</taxon>
        <taxon>Dokdonella</taxon>
    </lineage>
</organism>
<sequence length="182" mass="19793">MLADLIVRVSIDRASDEAVKLWALASAQYPADHGLVQDAATTTIIEVASAFALNARRALEILPPDLRFKLRQSRWDGDADAVGERVADFRDALNRIIHAQTLRVVFSAATPGHSSLRDGALVVPWILAATDRRELASIDPFALAHAFLYEVFPVLLKGLRQRATARSTSAAKAKRKPASPSS</sequence>